<keyword evidence="2 5" id="KW-0808">Transferase</keyword>
<dbReference type="GO" id="GO:0006355">
    <property type="term" value="P:regulation of DNA-templated transcription"/>
    <property type="evidence" value="ECO:0007669"/>
    <property type="project" value="InterPro"/>
</dbReference>
<feature type="active site" description="Nucleophile" evidence="5">
    <location>
        <position position="416"/>
    </location>
</feature>
<dbReference type="PROSITE" id="PS51686">
    <property type="entry name" value="SAM_MT_RSMB_NOP"/>
    <property type="match status" value="1"/>
</dbReference>
<dbReference type="RefSeq" id="WP_091281489.1">
    <property type="nucleotide sequence ID" value="NZ_LT629804.1"/>
</dbReference>
<dbReference type="InterPro" id="IPR006027">
    <property type="entry name" value="NusB_RsmB_TIM44"/>
</dbReference>
<dbReference type="Pfam" id="PF01189">
    <property type="entry name" value="Methyltr_RsmB-F"/>
    <property type="match status" value="1"/>
</dbReference>
<comment type="similarity">
    <text evidence="5">Belongs to the class I-like SAM-binding methyltransferase superfamily. RsmB/NOP family.</text>
</comment>
<sequence length="488" mass="53256">MNSHRPTNWKPGRGKSDRARLVVFDVLMAVEEEEAYANLVLPREIRRAHLNKQDAAYATNLCYGTLRLQGRWDVILSHCISDRSIEDLDSAVRVLLRMGAHQLLDFSTPVHAAINETVVIARNELSQGVAGFVNAVLRRVSERSLAQWKEQLKADAGGKVNTVAFLSTWYSYPQWIVRALDKALRHHGRVHKDILRVLEADNTPAAVTLAARGISVEDLRKDISRGHMGSAEGQLVDTSVILHGGDPYRVFAVKDRLAGVQDEGSQLVARALAGAPIETEDDIWLDMCAGPGGKTATLAALAVDRGSQIHANELHPHRLELVLDSIQPWGDIVSVRQGDGRDFGSPEHTDLVPANGYARILIDAPCTGIGALRRRPEARWRKQAGDALDLAVIQAELLEAGWKALRPGGVLGYSTCSPYLTETSAIVEEFMASHPDAVKLDTPAIASGESLVELSGSNGELQLWPDIHNSDAMFLSLIAKQPYSSKSA</sequence>
<feature type="binding site" evidence="5">
    <location>
        <position position="363"/>
    </location>
    <ligand>
        <name>S-adenosyl-L-methionine</name>
        <dbReference type="ChEBI" id="CHEBI:59789"/>
    </ligand>
</feature>
<protein>
    <submittedName>
        <fullName evidence="7">16S rRNA (Cytosine967-C5)-methyltransferase</fullName>
    </submittedName>
</protein>
<dbReference type="AlphaFoldDB" id="A0A1H2LJZ8"/>
<keyword evidence="3 5" id="KW-0949">S-adenosyl-L-methionine</keyword>
<dbReference type="OrthoDB" id="9810297at2"/>
<dbReference type="SUPFAM" id="SSF48013">
    <property type="entry name" value="NusB-like"/>
    <property type="match status" value="1"/>
</dbReference>
<dbReference type="InterPro" id="IPR023267">
    <property type="entry name" value="RCMT"/>
</dbReference>
<feature type="binding site" evidence="5">
    <location>
        <position position="339"/>
    </location>
    <ligand>
        <name>S-adenosyl-L-methionine</name>
        <dbReference type="ChEBI" id="CHEBI:59789"/>
    </ligand>
</feature>
<evidence type="ECO:0000256" key="1">
    <source>
        <dbReference type="ARBA" id="ARBA00022603"/>
    </source>
</evidence>
<dbReference type="PANTHER" id="PTHR22807:SF53">
    <property type="entry name" value="RIBOSOMAL RNA SMALL SUBUNIT METHYLTRANSFERASE B-RELATED"/>
    <property type="match status" value="1"/>
</dbReference>
<keyword evidence="4 5" id="KW-0694">RNA-binding</keyword>
<evidence type="ECO:0000256" key="2">
    <source>
        <dbReference type="ARBA" id="ARBA00022679"/>
    </source>
</evidence>
<dbReference type="PANTHER" id="PTHR22807">
    <property type="entry name" value="NOP2 YEAST -RELATED NOL1/NOP2/FMU SUN DOMAIN-CONTAINING"/>
    <property type="match status" value="1"/>
</dbReference>
<evidence type="ECO:0000256" key="3">
    <source>
        <dbReference type="ARBA" id="ARBA00022691"/>
    </source>
</evidence>
<feature type="binding site" evidence="5">
    <location>
        <position position="313"/>
    </location>
    <ligand>
        <name>S-adenosyl-L-methionine</name>
        <dbReference type="ChEBI" id="CHEBI:59789"/>
    </ligand>
</feature>
<dbReference type="Pfam" id="PF01029">
    <property type="entry name" value="NusB"/>
    <property type="match status" value="1"/>
</dbReference>
<feature type="domain" description="SAM-dependent MTase RsmB/NOP-type" evidence="6">
    <location>
        <begin position="195"/>
        <end position="481"/>
    </location>
</feature>
<name>A0A1H2LJZ8_9ACTO</name>
<dbReference type="GeneID" id="65345129"/>
<evidence type="ECO:0000313" key="8">
    <source>
        <dbReference type="Proteomes" id="UP000214355"/>
    </source>
</evidence>
<dbReference type="PRINTS" id="PR02008">
    <property type="entry name" value="RCMTFAMILY"/>
</dbReference>
<keyword evidence="1 5" id="KW-0489">Methyltransferase</keyword>
<evidence type="ECO:0000259" key="6">
    <source>
        <dbReference type="PROSITE" id="PS51686"/>
    </source>
</evidence>
<dbReference type="Gene3D" id="3.40.50.150">
    <property type="entry name" value="Vaccinia Virus protein VP39"/>
    <property type="match status" value="1"/>
</dbReference>
<dbReference type="InterPro" id="IPR029063">
    <property type="entry name" value="SAM-dependent_MTases_sf"/>
</dbReference>
<proteinExistence type="inferred from homology"/>
<organism evidence="7 8">
    <name type="scientific">Arcanobacterium phocae</name>
    <dbReference type="NCBI Taxonomy" id="131112"/>
    <lineage>
        <taxon>Bacteria</taxon>
        <taxon>Bacillati</taxon>
        <taxon>Actinomycetota</taxon>
        <taxon>Actinomycetes</taxon>
        <taxon>Actinomycetales</taxon>
        <taxon>Actinomycetaceae</taxon>
        <taxon>Arcanobacterium</taxon>
    </lineage>
</organism>
<dbReference type="InterPro" id="IPR035926">
    <property type="entry name" value="NusB-like_sf"/>
</dbReference>
<dbReference type="SUPFAM" id="SSF53335">
    <property type="entry name" value="S-adenosyl-L-methionine-dependent methyltransferases"/>
    <property type="match status" value="1"/>
</dbReference>
<gene>
    <name evidence="7" type="ORF">SAMN04489737_1399</name>
</gene>
<evidence type="ECO:0000256" key="5">
    <source>
        <dbReference type="PROSITE-ProRule" id="PRU01023"/>
    </source>
</evidence>
<feature type="binding site" evidence="5">
    <location>
        <begin position="288"/>
        <end position="294"/>
    </location>
    <ligand>
        <name>S-adenosyl-L-methionine</name>
        <dbReference type="ChEBI" id="CHEBI:59789"/>
    </ligand>
</feature>
<dbReference type="EMBL" id="LT629804">
    <property type="protein sequence ID" value="SDU81065.1"/>
    <property type="molecule type" value="Genomic_DNA"/>
</dbReference>
<dbReference type="GO" id="GO:0001510">
    <property type="term" value="P:RNA methylation"/>
    <property type="evidence" value="ECO:0007669"/>
    <property type="project" value="InterPro"/>
</dbReference>
<dbReference type="Proteomes" id="UP000214355">
    <property type="component" value="Chromosome I"/>
</dbReference>
<dbReference type="STRING" id="131112.SAMN04489737_1399"/>
<dbReference type="InterPro" id="IPR049560">
    <property type="entry name" value="MeTrfase_RsmB-F_NOP2_cat"/>
</dbReference>
<dbReference type="InterPro" id="IPR001678">
    <property type="entry name" value="MeTrfase_RsmB-F_NOP2_dom"/>
</dbReference>
<accession>A0A1H2LJZ8</accession>
<dbReference type="Gene3D" id="1.10.940.10">
    <property type="entry name" value="NusB-like"/>
    <property type="match status" value="1"/>
</dbReference>
<evidence type="ECO:0000256" key="4">
    <source>
        <dbReference type="ARBA" id="ARBA00022884"/>
    </source>
</evidence>
<dbReference type="GO" id="GO:0003723">
    <property type="term" value="F:RNA binding"/>
    <property type="evidence" value="ECO:0007669"/>
    <property type="project" value="UniProtKB-UniRule"/>
</dbReference>
<dbReference type="GO" id="GO:0008173">
    <property type="term" value="F:RNA methyltransferase activity"/>
    <property type="evidence" value="ECO:0007669"/>
    <property type="project" value="InterPro"/>
</dbReference>
<keyword evidence="8" id="KW-1185">Reference proteome</keyword>
<reference evidence="8" key="1">
    <citation type="submission" date="2016-10" db="EMBL/GenBank/DDBJ databases">
        <authorList>
            <person name="Varghese N."/>
            <person name="Submissions S."/>
        </authorList>
    </citation>
    <scope>NUCLEOTIDE SEQUENCE [LARGE SCALE GENOMIC DNA]</scope>
    <source>
        <strain evidence="8">DSM 10002</strain>
    </source>
</reference>
<evidence type="ECO:0000313" key="7">
    <source>
        <dbReference type="EMBL" id="SDU81065.1"/>
    </source>
</evidence>